<evidence type="ECO:0000313" key="2">
    <source>
        <dbReference type="EMBL" id="KAK6778100.1"/>
    </source>
</evidence>
<evidence type="ECO:0000313" key="3">
    <source>
        <dbReference type="Proteomes" id="UP001371456"/>
    </source>
</evidence>
<name>A0AAN8SYC0_SOLBU</name>
<feature type="compositionally biased region" description="Basic and acidic residues" evidence="1">
    <location>
        <begin position="1"/>
        <end position="10"/>
    </location>
</feature>
<sequence>MDSMDPHEEETSSIPKVPSSTLPENTNNSTSSNGLEYLPSNDSCVMTQMDSNMDAYGEKK</sequence>
<dbReference type="EMBL" id="JBANQN010000010">
    <property type="protein sequence ID" value="KAK6778100.1"/>
    <property type="molecule type" value="Genomic_DNA"/>
</dbReference>
<proteinExistence type="predicted"/>
<organism evidence="2 3">
    <name type="scientific">Solanum bulbocastanum</name>
    <name type="common">Wild potato</name>
    <dbReference type="NCBI Taxonomy" id="147425"/>
    <lineage>
        <taxon>Eukaryota</taxon>
        <taxon>Viridiplantae</taxon>
        <taxon>Streptophyta</taxon>
        <taxon>Embryophyta</taxon>
        <taxon>Tracheophyta</taxon>
        <taxon>Spermatophyta</taxon>
        <taxon>Magnoliopsida</taxon>
        <taxon>eudicotyledons</taxon>
        <taxon>Gunneridae</taxon>
        <taxon>Pentapetalae</taxon>
        <taxon>asterids</taxon>
        <taxon>lamiids</taxon>
        <taxon>Solanales</taxon>
        <taxon>Solanaceae</taxon>
        <taxon>Solanoideae</taxon>
        <taxon>Solaneae</taxon>
        <taxon>Solanum</taxon>
    </lineage>
</organism>
<evidence type="ECO:0000256" key="1">
    <source>
        <dbReference type="SAM" id="MobiDB-lite"/>
    </source>
</evidence>
<accession>A0AAN8SYC0</accession>
<dbReference type="AlphaFoldDB" id="A0AAN8SYC0"/>
<dbReference type="Proteomes" id="UP001371456">
    <property type="component" value="Unassembled WGS sequence"/>
</dbReference>
<keyword evidence="3" id="KW-1185">Reference proteome</keyword>
<feature type="region of interest" description="Disordered" evidence="1">
    <location>
        <begin position="1"/>
        <end position="60"/>
    </location>
</feature>
<feature type="compositionally biased region" description="Polar residues" evidence="1">
    <location>
        <begin position="12"/>
        <end position="51"/>
    </location>
</feature>
<reference evidence="2 3" key="1">
    <citation type="submission" date="2024-02" db="EMBL/GenBank/DDBJ databases">
        <title>de novo genome assembly of Solanum bulbocastanum strain 11H21.</title>
        <authorList>
            <person name="Hosaka A.J."/>
        </authorList>
    </citation>
    <scope>NUCLEOTIDE SEQUENCE [LARGE SCALE GENOMIC DNA]</scope>
    <source>
        <tissue evidence="2">Young leaves</tissue>
    </source>
</reference>
<gene>
    <name evidence="2" type="ORF">RDI58_024818</name>
</gene>
<comment type="caution">
    <text evidence="2">The sequence shown here is derived from an EMBL/GenBank/DDBJ whole genome shotgun (WGS) entry which is preliminary data.</text>
</comment>
<protein>
    <submittedName>
        <fullName evidence="2">Uncharacterized protein</fullName>
    </submittedName>
</protein>